<dbReference type="RefSeq" id="XP_073928870.1">
    <property type="nucleotide sequence ID" value="XM_074072769.1"/>
</dbReference>
<dbReference type="Proteomes" id="UP001732720">
    <property type="component" value="Chromosome 5"/>
</dbReference>
<sequence>MRRHKEKAGRPTAVQGGINLNPPQNVQVYLIDDSFTLMWNRSDESDTNMTFSAEYQIPKLDNWIKLPGCQYIAGTKCDFSSVKLNVYDKLKLRLRAEKGNNTSLWHEVGSFVPFLKAHIGPPGIHLEAEDKAIIIHISRPGKKDSVMWAQDNFAFTYDIVLWRKSSGEEKRIETIHRRDKIFKLSPETTYCVKVKAKLLVPLKQGAYGGAHCINTTVEHPLPAPENVEMDMKRDSYVLKWDYANANVTFRAQWLNDFSKWNPGNYSDDWKLIPSCESVKSRHCIFPQSNFSEGTYFFRVQASNGNNTSFWSEEKEVDTSVYNLLPSPVITVKSISDSLRVSVGFLEDSDFLEDSLIYEVIFWENTSNIEEKIMQKSPEFTIVNLQLRTVYCVKARVHKDSPGHQSSEFSDPVCKKTESRNSSTIWIIAGIFAVLVFILIIIYAVKSLLRCFNYTFFPSLKPFSNIDEYFSEPPLKNLLLLTSEEQTESCFVIENTDVIVIVEEMSQSEGDHKKYNSQTSQDSGNYSIEDENMESRTNEELLRKETDSE</sequence>
<evidence type="ECO:0000313" key="2">
    <source>
        <dbReference type="RefSeq" id="XP_073928870.1"/>
    </source>
</evidence>
<reference evidence="2" key="1">
    <citation type="submission" date="2025-08" db="UniProtKB">
        <authorList>
            <consortium name="RefSeq"/>
        </authorList>
    </citation>
    <scope>IDENTIFICATION</scope>
</reference>
<proteinExistence type="predicted"/>
<protein>
    <submittedName>
        <fullName evidence="2">Interferon alpha/beta receptor 1 isoform X2</fullName>
    </submittedName>
</protein>
<evidence type="ECO:0000313" key="1">
    <source>
        <dbReference type="Proteomes" id="UP001732720"/>
    </source>
</evidence>
<keyword evidence="1" id="KW-1185">Reference proteome</keyword>
<accession>A0AC58MHJ5</accession>
<gene>
    <name evidence="2" type="primary">Ifnar1</name>
</gene>
<organism evidence="1 2">
    <name type="scientific">Castor canadensis</name>
    <name type="common">American beaver</name>
    <dbReference type="NCBI Taxonomy" id="51338"/>
    <lineage>
        <taxon>Eukaryota</taxon>
        <taxon>Metazoa</taxon>
        <taxon>Chordata</taxon>
        <taxon>Craniata</taxon>
        <taxon>Vertebrata</taxon>
        <taxon>Euteleostomi</taxon>
        <taxon>Mammalia</taxon>
        <taxon>Eutheria</taxon>
        <taxon>Euarchontoglires</taxon>
        <taxon>Glires</taxon>
        <taxon>Rodentia</taxon>
        <taxon>Castorimorpha</taxon>
        <taxon>Castoridae</taxon>
        <taxon>Castor</taxon>
    </lineage>
</organism>
<name>A0AC58MHJ5_CASCN</name>
<keyword evidence="2" id="KW-0675">Receptor</keyword>